<dbReference type="WBParaSite" id="GPLIN_001494700">
    <property type="protein sequence ID" value="GPLIN_001494700"/>
    <property type="gene ID" value="GPLIN_001494700"/>
</dbReference>
<evidence type="ECO:0000256" key="1">
    <source>
        <dbReference type="SAM" id="MobiDB-lite"/>
    </source>
</evidence>
<evidence type="ECO:0000313" key="4">
    <source>
        <dbReference type="WBParaSite" id="GPLIN_001494700"/>
    </source>
</evidence>
<name>A0A183CPY9_GLOPA</name>
<dbReference type="GO" id="GO:0004725">
    <property type="term" value="F:protein tyrosine phosphatase activity"/>
    <property type="evidence" value="ECO:0007669"/>
    <property type="project" value="InterPro"/>
</dbReference>
<dbReference type="SUPFAM" id="SSF52799">
    <property type="entry name" value="(Phosphotyrosine protein) phosphatases II"/>
    <property type="match status" value="1"/>
</dbReference>
<dbReference type="InterPro" id="IPR029021">
    <property type="entry name" value="Prot-tyrosine_phosphatase-like"/>
</dbReference>
<reference evidence="4" key="2">
    <citation type="submission" date="2016-06" db="UniProtKB">
        <authorList>
            <consortium name="WormBaseParasite"/>
        </authorList>
    </citation>
    <scope>IDENTIFICATION</scope>
</reference>
<feature type="compositionally biased region" description="Basic residues" evidence="1">
    <location>
        <begin position="297"/>
        <end position="314"/>
    </location>
</feature>
<keyword evidence="3" id="KW-1185">Reference proteome</keyword>
<accession>A0A183CPY9</accession>
<protein>
    <submittedName>
        <fullName evidence="4">Tyrosine-protein phosphatase domain-containing protein</fullName>
    </submittedName>
</protein>
<evidence type="ECO:0000313" key="3">
    <source>
        <dbReference type="Proteomes" id="UP000050741"/>
    </source>
</evidence>
<evidence type="ECO:0000259" key="2">
    <source>
        <dbReference type="Pfam" id="PF00102"/>
    </source>
</evidence>
<feature type="region of interest" description="Disordered" evidence="1">
    <location>
        <begin position="61"/>
        <end position="139"/>
    </location>
</feature>
<dbReference type="Pfam" id="PF00102">
    <property type="entry name" value="Y_phosphatase"/>
    <property type="match status" value="1"/>
</dbReference>
<feature type="domain" description="Tyrosine-protein phosphatase" evidence="2">
    <location>
        <begin position="2"/>
        <end position="46"/>
    </location>
</feature>
<dbReference type="InterPro" id="IPR000242">
    <property type="entry name" value="PTP_cat"/>
</dbReference>
<feature type="region of interest" description="Disordered" evidence="1">
    <location>
        <begin position="292"/>
        <end position="333"/>
    </location>
</feature>
<feature type="compositionally biased region" description="Low complexity" evidence="1">
    <location>
        <begin position="188"/>
        <end position="197"/>
    </location>
</feature>
<proteinExistence type="predicted"/>
<sequence length="333" mass="37198">AANVCIDQMEMDHEVDVFHAVKMIRLNRPQLIDMKDEYKYLYDLMLHWYMTSPELRQFEPPEMSVVSDAEEEASDGDASLGGGAPLMTRSQGGSTRRRPGSIRHDGQSLARSNSASRPSPLLEGEKVGHVHGQPGSDLIGDEHQQQQQLVVDEEENELLGVRRKTSRLRAAVRPLSTSALPDPPCTPTMPTAPGGMPIRKKSSGGVQMLFRGGSDQRTKRDSRGRRLGGEWDKRLERRGDDVVALFDERGVGAASGTREREQLDNDDAATMAHAETGTTTTGYMSTLRRSTVTTTAARRRRLSRRRKRRERRMARTFSQPNLGTLERFEKVSA</sequence>
<dbReference type="AlphaFoldDB" id="A0A183CPY9"/>
<organism evidence="3 4">
    <name type="scientific">Globodera pallida</name>
    <name type="common">Potato cyst nematode worm</name>
    <name type="synonym">Heterodera pallida</name>
    <dbReference type="NCBI Taxonomy" id="36090"/>
    <lineage>
        <taxon>Eukaryota</taxon>
        <taxon>Metazoa</taxon>
        <taxon>Ecdysozoa</taxon>
        <taxon>Nematoda</taxon>
        <taxon>Chromadorea</taxon>
        <taxon>Rhabditida</taxon>
        <taxon>Tylenchina</taxon>
        <taxon>Tylenchomorpha</taxon>
        <taxon>Tylenchoidea</taxon>
        <taxon>Heteroderidae</taxon>
        <taxon>Heteroderinae</taxon>
        <taxon>Globodera</taxon>
    </lineage>
</organism>
<dbReference type="Proteomes" id="UP000050741">
    <property type="component" value="Unassembled WGS sequence"/>
</dbReference>
<feature type="region of interest" description="Disordered" evidence="1">
    <location>
        <begin position="176"/>
        <end position="203"/>
    </location>
</feature>
<dbReference type="Gene3D" id="3.90.190.10">
    <property type="entry name" value="Protein tyrosine phosphatase superfamily"/>
    <property type="match status" value="1"/>
</dbReference>
<reference evidence="3" key="1">
    <citation type="submission" date="2014-05" db="EMBL/GenBank/DDBJ databases">
        <title>The genome and life-stage specific transcriptomes of Globodera pallida elucidate key aspects of plant parasitism by a cyst nematode.</title>
        <authorList>
            <person name="Cotton J.A."/>
            <person name="Lilley C.J."/>
            <person name="Jones L.M."/>
            <person name="Kikuchi T."/>
            <person name="Reid A.J."/>
            <person name="Thorpe P."/>
            <person name="Tsai I.J."/>
            <person name="Beasley H."/>
            <person name="Blok V."/>
            <person name="Cock P.J.A."/>
            <person name="Van den Akker S.E."/>
            <person name="Holroyd N."/>
            <person name="Hunt M."/>
            <person name="Mantelin S."/>
            <person name="Naghra H."/>
            <person name="Pain A."/>
            <person name="Palomares-Rius J.E."/>
            <person name="Zarowiecki M."/>
            <person name="Berriman M."/>
            <person name="Jones J.T."/>
            <person name="Urwin P.E."/>
        </authorList>
    </citation>
    <scope>NUCLEOTIDE SEQUENCE [LARGE SCALE GENOMIC DNA]</scope>
    <source>
        <strain evidence="3">Lindley</strain>
    </source>
</reference>